<feature type="non-terminal residue" evidence="1">
    <location>
        <position position="1"/>
    </location>
</feature>
<dbReference type="EMBL" id="NOJY02000053">
    <property type="protein sequence ID" value="RDY25682.1"/>
    <property type="molecule type" value="Genomic_DNA"/>
</dbReference>
<dbReference type="AlphaFoldDB" id="A0A371IYW9"/>
<proteinExistence type="predicted"/>
<accession>A0A371IYW9</accession>
<dbReference type="OrthoDB" id="1757080at2"/>
<organism evidence="1 2">
    <name type="scientific">Romboutsia weinsteinii</name>
    <dbReference type="NCBI Taxonomy" id="2020949"/>
    <lineage>
        <taxon>Bacteria</taxon>
        <taxon>Bacillati</taxon>
        <taxon>Bacillota</taxon>
        <taxon>Clostridia</taxon>
        <taxon>Peptostreptococcales</taxon>
        <taxon>Peptostreptococcaceae</taxon>
        <taxon>Romboutsia</taxon>
    </lineage>
</organism>
<keyword evidence="2" id="KW-1185">Reference proteome</keyword>
<comment type="caution">
    <text evidence="1">The sequence shown here is derived from an EMBL/GenBank/DDBJ whole genome shotgun (WGS) entry which is preliminary data.</text>
</comment>
<evidence type="ECO:0008006" key="3">
    <source>
        <dbReference type="Google" id="ProtNLM"/>
    </source>
</evidence>
<sequence>DIDIRDEEIDIGEKYNASAIVSMKVENNGEYDVELSNIDIYPYQGDKPTKYFVSTSNEKILGFIGNLKSGESTEIKMGVTLHNTEEKMILEIINIDDSSNEKVKESIKIK</sequence>
<dbReference type="RefSeq" id="WP_158540723.1">
    <property type="nucleotide sequence ID" value="NZ_NOJY02000053.1"/>
</dbReference>
<protein>
    <recommendedName>
        <fullName evidence="3">DUF4352 domain-containing protein</fullName>
    </recommendedName>
</protein>
<evidence type="ECO:0000313" key="1">
    <source>
        <dbReference type="EMBL" id="RDY25682.1"/>
    </source>
</evidence>
<dbReference type="Proteomes" id="UP000215694">
    <property type="component" value="Unassembled WGS sequence"/>
</dbReference>
<name>A0A371IYW9_9FIRM</name>
<gene>
    <name evidence="1" type="ORF">CHL78_016880</name>
</gene>
<reference evidence="1 2" key="1">
    <citation type="journal article" date="2017" name="Genome Announc.">
        <title>Draft Genome Sequence of Romboutsia weinsteinii sp. nov. Strain CCRI-19649(T) Isolated from Surface Water.</title>
        <authorList>
            <person name="Maheux A.F."/>
            <person name="Boudreau D.K."/>
            <person name="Berube E."/>
            <person name="Boissinot M."/>
            <person name="Cantin P."/>
            <person name="Raymond F."/>
            <person name="Corbeil J."/>
            <person name="Omar R.F."/>
            <person name="Bergeron M.G."/>
        </authorList>
    </citation>
    <scope>NUCLEOTIDE SEQUENCE [LARGE SCALE GENOMIC DNA]</scope>
    <source>
        <strain evidence="1 2">CCRI-19649</strain>
    </source>
</reference>
<evidence type="ECO:0000313" key="2">
    <source>
        <dbReference type="Proteomes" id="UP000215694"/>
    </source>
</evidence>